<dbReference type="SUPFAM" id="SSF50129">
    <property type="entry name" value="GroES-like"/>
    <property type="match status" value="2"/>
</dbReference>
<accession>A0A8U0A5S7</accession>
<dbReference type="InterPro" id="IPR036291">
    <property type="entry name" value="NAD(P)-bd_dom_sf"/>
</dbReference>
<reference evidence="3" key="1">
    <citation type="submission" date="2022-04" db="EMBL/GenBank/DDBJ databases">
        <title>Halocatena sp. nov., isolated from a salt lake.</title>
        <authorList>
            <person name="Cui H.-L."/>
        </authorList>
    </citation>
    <scope>NUCLEOTIDE SEQUENCE</scope>
    <source>
        <strain evidence="3">AD-1</strain>
    </source>
</reference>
<organism evidence="3 4">
    <name type="scientific">Halocatena salina</name>
    <dbReference type="NCBI Taxonomy" id="2934340"/>
    <lineage>
        <taxon>Archaea</taxon>
        <taxon>Methanobacteriati</taxon>
        <taxon>Methanobacteriota</taxon>
        <taxon>Stenosarchaea group</taxon>
        <taxon>Halobacteria</taxon>
        <taxon>Halobacteriales</taxon>
        <taxon>Natronomonadaceae</taxon>
        <taxon>Halocatena</taxon>
    </lineage>
</organism>
<dbReference type="PANTHER" id="PTHR43205:SF7">
    <property type="entry name" value="PROSTAGLANDIN REDUCTASE 1"/>
    <property type="match status" value="1"/>
</dbReference>
<dbReference type="Pfam" id="PF00107">
    <property type="entry name" value="ADH_zinc_N"/>
    <property type="match status" value="1"/>
</dbReference>
<evidence type="ECO:0000256" key="1">
    <source>
        <dbReference type="ARBA" id="ARBA00023002"/>
    </source>
</evidence>
<protein>
    <submittedName>
        <fullName evidence="3">NADP-dependent oxidoreductase</fullName>
    </submittedName>
</protein>
<name>A0A8U0A5S7_9EURY</name>
<feature type="domain" description="Enoyl reductase (ER)" evidence="2">
    <location>
        <begin position="16"/>
        <end position="331"/>
    </location>
</feature>
<evidence type="ECO:0000259" key="2">
    <source>
        <dbReference type="SMART" id="SM00829"/>
    </source>
</evidence>
<dbReference type="AlphaFoldDB" id="A0A8U0A5S7"/>
<dbReference type="EMBL" id="CP096019">
    <property type="protein sequence ID" value="UPM43313.1"/>
    <property type="molecule type" value="Genomic_DNA"/>
</dbReference>
<dbReference type="CDD" id="cd05288">
    <property type="entry name" value="PGDH"/>
    <property type="match status" value="1"/>
</dbReference>
<dbReference type="RefSeq" id="WP_247993980.1">
    <property type="nucleotide sequence ID" value="NZ_CP096019.1"/>
</dbReference>
<dbReference type="SMART" id="SM00829">
    <property type="entry name" value="PKS_ER"/>
    <property type="match status" value="1"/>
</dbReference>
<evidence type="ECO:0000313" key="4">
    <source>
        <dbReference type="Proteomes" id="UP000831768"/>
    </source>
</evidence>
<dbReference type="Gene3D" id="3.90.180.10">
    <property type="entry name" value="Medium-chain alcohol dehydrogenases, catalytic domain"/>
    <property type="match status" value="1"/>
</dbReference>
<proteinExistence type="predicted"/>
<dbReference type="InterPro" id="IPR011032">
    <property type="entry name" value="GroES-like_sf"/>
</dbReference>
<dbReference type="Gene3D" id="3.40.50.720">
    <property type="entry name" value="NAD(P)-binding Rossmann-like Domain"/>
    <property type="match status" value="1"/>
</dbReference>
<gene>
    <name evidence="3" type="ORF">MW046_02425</name>
</gene>
<evidence type="ECO:0000313" key="3">
    <source>
        <dbReference type="EMBL" id="UPM43313.1"/>
    </source>
</evidence>
<dbReference type="Proteomes" id="UP000831768">
    <property type="component" value="Chromosome"/>
</dbReference>
<dbReference type="InterPro" id="IPR045010">
    <property type="entry name" value="MDR_fam"/>
</dbReference>
<dbReference type="InterPro" id="IPR041694">
    <property type="entry name" value="ADH_N_2"/>
</dbReference>
<dbReference type="Pfam" id="PF16884">
    <property type="entry name" value="ADH_N_2"/>
    <property type="match status" value="1"/>
</dbReference>
<keyword evidence="4" id="KW-1185">Reference proteome</keyword>
<sequence>MHETNRRYVLAKRPEGVPDKETFELEETEIPDLETGQVLVQTVYLSVDPYMRDRMRAGESYAEPWDVGDPMQAAVVGRVVDSENGQWNEGDYVTGELDWAEYTVTGGSALHPVDPDLAPLSTYLGVLGMPGRTAYFGLLEEGKPTPGDTVVVSGAAGAVGSTVVQIASIAGCRVVGFAGSDTKIEYLEEIGADAAINYKQTDDYRAALDDAAPEGVDVYFDNVGGPISDAVFTKLNTDARIAVCGQIAHYNEEGVVTGPRKLPQILPTRATISGFIVSDYAPRFEQATQRLGNWVAAGDITYRETITEGLENAPDAFLGLFEGENIGKQLVQVTDE</sequence>
<dbReference type="KEGG" id="haad:MW046_02425"/>
<keyword evidence="1" id="KW-0560">Oxidoreductase</keyword>
<dbReference type="PANTHER" id="PTHR43205">
    <property type="entry name" value="PROSTAGLANDIN REDUCTASE"/>
    <property type="match status" value="1"/>
</dbReference>
<dbReference type="SUPFAM" id="SSF51735">
    <property type="entry name" value="NAD(P)-binding Rossmann-fold domains"/>
    <property type="match status" value="1"/>
</dbReference>
<dbReference type="InterPro" id="IPR013149">
    <property type="entry name" value="ADH-like_C"/>
</dbReference>
<dbReference type="GO" id="GO:0016628">
    <property type="term" value="F:oxidoreductase activity, acting on the CH-CH group of donors, NAD or NADP as acceptor"/>
    <property type="evidence" value="ECO:0007669"/>
    <property type="project" value="InterPro"/>
</dbReference>
<dbReference type="GeneID" id="71926866"/>
<dbReference type="InterPro" id="IPR020843">
    <property type="entry name" value="ER"/>
</dbReference>
<dbReference type="FunFam" id="3.40.50.720:FF:000121">
    <property type="entry name" value="Prostaglandin reductase 2"/>
    <property type="match status" value="1"/>
</dbReference>